<feature type="transmembrane region" description="Helical" evidence="10">
    <location>
        <begin position="6"/>
        <end position="23"/>
    </location>
</feature>
<dbReference type="GO" id="GO:0016705">
    <property type="term" value="F:oxidoreductase activity, acting on paired donors, with incorporation or reduction of molecular oxygen"/>
    <property type="evidence" value="ECO:0007669"/>
    <property type="project" value="InterPro"/>
</dbReference>
<dbReference type="PROSITE" id="PS00086">
    <property type="entry name" value="CYTOCHROME_P450"/>
    <property type="match status" value="1"/>
</dbReference>
<keyword evidence="10" id="KW-0472">Membrane</keyword>
<evidence type="ECO:0000256" key="1">
    <source>
        <dbReference type="ARBA" id="ARBA00001971"/>
    </source>
</evidence>
<dbReference type="AlphaFoldDB" id="A0A5J9SH23"/>
<evidence type="ECO:0000256" key="2">
    <source>
        <dbReference type="ARBA" id="ARBA00010617"/>
    </source>
</evidence>
<dbReference type="Gramene" id="TVT98580">
    <property type="protein sequence ID" value="TVT98580"/>
    <property type="gene ID" value="EJB05_56107"/>
</dbReference>
<dbReference type="EMBL" id="RWGY01000836">
    <property type="protein sequence ID" value="TVT98580.1"/>
    <property type="molecule type" value="Genomic_DNA"/>
</dbReference>
<keyword evidence="7 9" id="KW-0503">Monooxygenase</keyword>
<gene>
    <name evidence="11" type="ORF">EJB05_56107</name>
</gene>
<dbReference type="GO" id="GO:0005506">
    <property type="term" value="F:iron ion binding"/>
    <property type="evidence" value="ECO:0007669"/>
    <property type="project" value="InterPro"/>
</dbReference>
<feature type="binding site" description="axial binding residue" evidence="8">
    <location>
        <position position="445"/>
    </location>
    <ligand>
        <name>heme</name>
        <dbReference type="ChEBI" id="CHEBI:30413"/>
    </ligand>
    <ligandPart>
        <name>Fe</name>
        <dbReference type="ChEBI" id="CHEBI:18248"/>
    </ligandPart>
</feature>
<sequence>MDILRAPELLGCALLIIATFLLFKQLAPFKRRRAPSLPCPRALPLVGNLYQLGALPHASLAAMAEKHAAPLMLLRLGSVPTLVVSTADAARAAFQANDRAMSGRPATCAGTRLSYGLQDITFASSSDSPAWRAARRACLSELLGAPRVRGFRDVRESEAAALVAAVTSASGSCSPRQVCCNEQQDRAACAFGDNGELTAESKAVLEEAQKLLGAFFVADYIPWLGWLDTLLGTRRRLDKNFHELDAFYERVISDHLNKRAVSKEEDLVDVLLRLHDDPAQRNTFGSRSRIKAILMDMLIAGTDTAAATLEWTMTELLRHPDALAKAQLEVRSLVGDRDMVRESDLQELHYLKLVIRESLRLHPPAPLLLPRVTTEPCTVQGCEIPARTWVLVNAKAIGLDTGVWGPDARLFVPERHEGDGVELSNHKPWHDNFALIPFGIGRRSCPAAHFATAVVELLLANLLLCFDWRAPLGEVDVEEQSSVVVYRKNPLVLVAERRCFQ</sequence>
<dbReference type="Gene3D" id="1.10.630.10">
    <property type="entry name" value="Cytochrome P450"/>
    <property type="match status" value="1"/>
</dbReference>
<accession>A0A5J9SH23</accession>
<dbReference type="Pfam" id="PF00067">
    <property type="entry name" value="p450"/>
    <property type="match status" value="1"/>
</dbReference>
<protein>
    <recommendedName>
        <fullName evidence="13">Cytochrome P450</fullName>
    </recommendedName>
</protein>
<evidence type="ECO:0000256" key="3">
    <source>
        <dbReference type="ARBA" id="ARBA00022617"/>
    </source>
</evidence>
<dbReference type="InterPro" id="IPR017972">
    <property type="entry name" value="Cyt_P450_CS"/>
</dbReference>
<comment type="caution">
    <text evidence="11">The sequence shown here is derived from an EMBL/GenBank/DDBJ whole genome shotgun (WGS) entry which is preliminary data.</text>
</comment>
<evidence type="ECO:0000256" key="6">
    <source>
        <dbReference type="ARBA" id="ARBA00023004"/>
    </source>
</evidence>
<comment type="similarity">
    <text evidence="2 9">Belongs to the cytochrome P450 family.</text>
</comment>
<evidence type="ECO:0000256" key="5">
    <source>
        <dbReference type="ARBA" id="ARBA00023002"/>
    </source>
</evidence>
<evidence type="ECO:0000313" key="11">
    <source>
        <dbReference type="EMBL" id="TVT98580.1"/>
    </source>
</evidence>
<dbReference type="PANTHER" id="PTHR47955">
    <property type="entry name" value="CYTOCHROME P450 FAMILY 71 PROTEIN"/>
    <property type="match status" value="1"/>
</dbReference>
<dbReference type="OrthoDB" id="2789670at2759"/>
<name>A0A5J9SH23_9POAL</name>
<evidence type="ECO:0000256" key="7">
    <source>
        <dbReference type="ARBA" id="ARBA00023033"/>
    </source>
</evidence>
<keyword evidence="6 8" id="KW-0408">Iron</keyword>
<dbReference type="InterPro" id="IPR002403">
    <property type="entry name" value="Cyt_P450_E_grp-IV"/>
</dbReference>
<evidence type="ECO:0000256" key="10">
    <source>
        <dbReference type="SAM" id="Phobius"/>
    </source>
</evidence>
<dbReference type="Proteomes" id="UP000324897">
    <property type="component" value="Unassembled WGS sequence"/>
</dbReference>
<evidence type="ECO:0000256" key="4">
    <source>
        <dbReference type="ARBA" id="ARBA00022723"/>
    </source>
</evidence>
<keyword evidence="5 9" id="KW-0560">Oxidoreductase</keyword>
<dbReference type="PRINTS" id="PR00465">
    <property type="entry name" value="EP450IV"/>
</dbReference>
<keyword evidence="12" id="KW-1185">Reference proteome</keyword>
<evidence type="ECO:0008006" key="13">
    <source>
        <dbReference type="Google" id="ProtNLM"/>
    </source>
</evidence>
<organism evidence="11 12">
    <name type="scientific">Eragrostis curvula</name>
    <name type="common">weeping love grass</name>
    <dbReference type="NCBI Taxonomy" id="38414"/>
    <lineage>
        <taxon>Eukaryota</taxon>
        <taxon>Viridiplantae</taxon>
        <taxon>Streptophyta</taxon>
        <taxon>Embryophyta</taxon>
        <taxon>Tracheophyta</taxon>
        <taxon>Spermatophyta</taxon>
        <taxon>Magnoliopsida</taxon>
        <taxon>Liliopsida</taxon>
        <taxon>Poales</taxon>
        <taxon>Poaceae</taxon>
        <taxon>PACMAD clade</taxon>
        <taxon>Chloridoideae</taxon>
        <taxon>Eragrostideae</taxon>
        <taxon>Eragrostidinae</taxon>
        <taxon>Eragrostis</taxon>
    </lineage>
</organism>
<keyword evidence="10" id="KW-0812">Transmembrane</keyword>
<dbReference type="InterPro" id="IPR036396">
    <property type="entry name" value="Cyt_P450_sf"/>
</dbReference>
<dbReference type="SUPFAM" id="SSF48264">
    <property type="entry name" value="Cytochrome P450"/>
    <property type="match status" value="1"/>
</dbReference>
<proteinExistence type="inferred from homology"/>
<keyword evidence="4 8" id="KW-0479">Metal-binding</keyword>
<dbReference type="GO" id="GO:0004497">
    <property type="term" value="F:monooxygenase activity"/>
    <property type="evidence" value="ECO:0007669"/>
    <property type="project" value="UniProtKB-KW"/>
</dbReference>
<reference evidence="11 12" key="1">
    <citation type="journal article" date="2019" name="Sci. Rep.">
        <title>A high-quality genome of Eragrostis curvula grass provides insights into Poaceae evolution and supports new strategies to enhance forage quality.</title>
        <authorList>
            <person name="Carballo J."/>
            <person name="Santos B.A.C.M."/>
            <person name="Zappacosta D."/>
            <person name="Garbus I."/>
            <person name="Selva J.P."/>
            <person name="Gallo C.A."/>
            <person name="Diaz A."/>
            <person name="Albertini E."/>
            <person name="Caccamo M."/>
            <person name="Echenique V."/>
        </authorList>
    </citation>
    <scope>NUCLEOTIDE SEQUENCE [LARGE SCALE GENOMIC DNA]</scope>
    <source>
        <strain evidence="12">cv. Victoria</strain>
        <tissue evidence="11">Leaf</tissue>
    </source>
</reference>
<evidence type="ECO:0000256" key="8">
    <source>
        <dbReference type="PIRSR" id="PIRSR602403-1"/>
    </source>
</evidence>
<keyword evidence="10" id="KW-1133">Transmembrane helix</keyword>
<dbReference type="InterPro" id="IPR001128">
    <property type="entry name" value="Cyt_P450"/>
</dbReference>
<feature type="non-terminal residue" evidence="11">
    <location>
        <position position="1"/>
    </location>
</feature>
<dbReference type="PRINTS" id="PR00385">
    <property type="entry name" value="P450"/>
</dbReference>
<comment type="cofactor">
    <cofactor evidence="1 8">
        <name>heme</name>
        <dbReference type="ChEBI" id="CHEBI:30413"/>
    </cofactor>
</comment>
<evidence type="ECO:0000313" key="12">
    <source>
        <dbReference type="Proteomes" id="UP000324897"/>
    </source>
</evidence>
<dbReference type="GO" id="GO:0020037">
    <property type="term" value="F:heme binding"/>
    <property type="evidence" value="ECO:0007669"/>
    <property type="project" value="InterPro"/>
</dbReference>
<evidence type="ECO:0000256" key="9">
    <source>
        <dbReference type="RuleBase" id="RU000461"/>
    </source>
</evidence>
<dbReference type="PANTHER" id="PTHR47955:SF19">
    <property type="entry name" value="CYTOCHROME P450 71A9-LIKE ISOFORM X1"/>
    <property type="match status" value="1"/>
</dbReference>
<keyword evidence="3 8" id="KW-0349">Heme</keyword>